<proteinExistence type="predicted"/>
<protein>
    <submittedName>
        <fullName evidence="1">Uncharacterized protein</fullName>
    </submittedName>
</protein>
<evidence type="ECO:0000313" key="1">
    <source>
        <dbReference type="EMBL" id="EMY14613.1"/>
    </source>
</evidence>
<accession>N1U274</accession>
<dbReference type="EMBL" id="AHMI02000150">
    <property type="protein sequence ID" value="EMY14613.1"/>
    <property type="molecule type" value="Genomic_DNA"/>
</dbReference>
<evidence type="ECO:0000313" key="2">
    <source>
        <dbReference type="Proteomes" id="UP000012249"/>
    </source>
</evidence>
<dbReference type="AlphaFoldDB" id="N1U274"/>
<sequence>MLGQIARLPIAFVADQYADKRFVDKKFPIRDREENPESFHQTTLNTITPNSCHRRAFGYKTFVKYN</sequence>
<reference evidence="1 2" key="1">
    <citation type="submission" date="2013-02" db="EMBL/GenBank/DDBJ databases">
        <authorList>
            <person name="Harkins D.M."/>
            <person name="Durkin A.S."/>
            <person name="Brinkac L.M."/>
            <person name="Haft D.H."/>
            <person name="Selengut J.D."/>
            <person name="Sanka R."/>
            <person name="DePew J."/>
            <person name="Purushe J."/>
            <person name="Haake D.A."/>
            <person name="Matsunaga J."/>
            <person name="Vinetz J.M."/>
            <person name="Sutton G.G."/>
            <person name="Nierman W.C."/>
            <person name="Fouts D.E."/>
        </authorList>
    </citation>
    <scope>NUCLEOTIDE SEQUENCE [LARGE SCALE GENOMIC DNA]</scope>
    <source>
        <strain evidence="1 2">Ecochallenge</strain>
    </source>
</reference>
<dbReference type="Proteomes" id="UP000012249">
    <property type="component" value="Unassembled WGS sequence"/>
</dbReference>
<name>N1U274_9LEPT</name>
<organism evidence="1 2">
    <name type="scientific">Leptospira weilii str. Ecochallenge</name>
    <dbReference type="NCBI Taxonomy" id="1049986"/>
    <lineage>
        <taxon>Bacteria</taxon>
        <taxon>Pseudomonadati</taxon>
        <taxon>Spirochaetota</taxon>
        <taxon>Spirochaetia</taxon>
        <taxon>Leptospirales</taxon>
        <taxon>Leptospiraceae</taxon>
        <taxon>Leptospira</taxon>
    </lineage>
</organism>
<gene>
    <name evidence="1" type="ORF">LEP1GSC043_4048</name>
</gene>
<comment type="caution">
    <text evidence="1">The sequence shown here is derived from an EMBL/GenBank/DDBJ whole genome shotgun (WGS) entry which is preliminary data.</text>
</comment>